<dbReference type="STRING" id="1237149.C900_02875"/>
<gene>
    <name evidence="1" type="ORF">C900_02875</name>
</gene>
<evidence type="ECO:0000313" key="2">
    <source>
        <dbReference type="Proteomes" id="UP000011135"/>
    </source>
</evidence>
<organism evidence="1 2">
    <name type="scientific">Fulvivirga imtechensis AK7</name>
    <dbReference type="NCBI Taxonomy" id="1237149"/>
    <lineage>
        <taxon>Bacteria</taxon>
        <taxon>Pseudomonadati</taxon>
        <taxon>Bacteroidota</taxon>
        <taxon>Cytophagia</taxon>
        <taxon>Cytophagales</taxon>
        <taxon>Fulvivirgaceae</taxon>
        <taxon>Fulvivirga</taxon>
    </lineage>
</organism>
<accession>L8JQY5</accession>
<dbReference type="GO" id="GO:0012505">
    <property type="term" value="C:endomembrane system"/>
    <property type="evidence" value="ECO:0007669"/>
    <property type="project" value="TreeGrafter"/>
</dbReference>
<sequence length="213" mass="25302">MGTWLFRKAAPQAKLICLDPNPHFRYHTDQDAEYSEKDFFEYDWSDIPKDNTVLFFDDHQNALERLKFASGKGFKHLIFEDNYPSTVGDCYSIKKALAGTGFSPAKAGILPKNTLKRRIKKLLGLKTFEFLRFVNHPSEIPPNEEDRKWMEDKADIYFEFPPVYKMEKTRWGDSWDEAKYPGPQPLFTEYHEKYSLFYEEALFYTWICYVRLK</sequence>
<proteinExistence type="predicted"/>
<protein>
    <submittedName>
        <fullName evidence="1">Uncharacterized protein</fullName>
    </submittedName>
</protein>
<dbReference type="PANTHER" id="PTHR36362">
    <property type="entry name" value="DNA-DIRECTED RNA POLYMERASE SUBUNIT BETA"/>
    <property type="match status" value="1"/>
</dbReference>
<dbReference type="AlphaFoldDB" id="L8JQY5"/>
<dbReference type="PANTHER" id="PTHR36362:SF1">
    <property type="entry name" value="DNA-DIRECTED RNA POLYMERASE SUBUNIT BETA"/>
    <property type="match status" value="1"/>
</dbReference>
<dbReference type="Proteomes" id="UP000011135">
    <property type="component" value="Unassembled WGS sequence"/>
</dbReference>
<comment type="caution">
    <text evidence="1">The sequence shown here is derived from an EMBL/GenBank/DDBJ whole genome shotgun (WGS) entry which is preliminary data.</text>
</comment>
<evidence type="ECO:0000313" key="1">
    <source>
        <dbReference type="EMBL" id="ELR71260.1"/>
    </source>
</evidence>
<reference evidence="1 2" key="1">
    <citation type="submission" date="2012-12" db="EMBL/GenBank/DDBJ databases">
        <title>Genome assembly of Fulvivirga imtechensis AK7.</title>
        <authorList>
            <person name="Nupur N."/>
            <person name="Khatri I."/>
            <person name="Kumar R."/>
            <person name="Subramanian S."/>
            <person name="Pinnaka A."/>
        </authorList>
    </citation>
    <scope>NUCLEOTIDE SEQUENCE [LARGE SCALE GENOMIC DNA]</scope>
    <source>
        <strain evidence="1 2">AK7</strain>
    </source>
</reference>
<name>L8JQY5_9BACT</name>
<dbReference type="EMBL" id="AMZN01000043">
    <property type="protein sequence ID" value="ELR71260.1"/>
    <property type="molecule type" value="Genomic_DNA"/>
</dbReference>
<keyword evidence="2" id="KW-1185">Reference proteome</keyword>